<name>A0A917K994_9BACL</name>
<feature type="transmembrane region" description="Helical" evidence="2">
    <location>
        <begin position="412"/>
        <end position="432"/>
    </location>
</feature>
<feature type="transmembrane region" description="Helical" evidence="2">
    <location>
        <begin position="110"/>
        <end position="135"/>
    </location>
</feature>
<proteinExistence type="predicted"/>
<keyword evidence="2" id="KW-0812">Transmembrane</keyword>
<dbReference type="AlphaFoldDB" id="A0A917K994"/>
<feature type="transmembrane region" description="Helical" evidence="2">
    <location>
        <begin position="39"/>
        <end position="57"/>
    </location>
</feature>
<evidence type="ECO:0000256" key="1">
    <source>
        <dbReference type="SAM" id="MobiDB-lite"/>
    </source>
</evidence>
<keyword evidence="4" id="KW-1185">Reference proteome</keyword>
<protein>
    <submittedName>
        <fullName evidence="3">Uncharacterized protein</fullName>
    </submittedName>
</protein>
<feature type="transmembrane region" description="Helical" evidence="2">
    <location>
        <begin position="479"/>
        <end position="502"/>
    </location>
</feature>
<feature type="transmembrane region" description="Helical" evidence="2">
    <location>
        <begin position="452"/>
        <end position="472"/>
    </location>
</feature>
<feature type="transmembrane region" description="Helical" evidence="2">
    <location>
        <begin position="69"/>
        <end position="90"/>
    </location>
</feature>
<feature type="compositionally biased region" description="Basic and acidic residues" evidence="1">
    <location>
        <begin position="268"/>
        <end position="278"/>
    </location>
</feature>
<feature type="transmembrane region" description="Helical" evidence="2">
    <location>
        <begin position="331"/>
        <end position="350"/>
    </location>
</feature>
<evidence type="ECO:0000313" key="3">
    <source>
        <dbReference type="EMBL" id="GGJ03370.1"/>
    </source>
</evidence>
<reference evidence="3" key="1">
    <citation type="journal article" date="2014" name="Int. J. Syst. Evol. Microbiol.">
        <title>Complete genome sequence of Corynebacterium casei LMG S-19264T (=DSM 44701T), isolated from a smear-ripened cheese.</title>
        <authorList>
            <consortium name="US DOE Joint Genome Institute (JGI-PGF)"/>
            <person name="Walter F."/>
            <person name="Albersmeier A."/>
            <person name="Kalinowski J."/>
            <person name="Ruckert C."/>
        </authorList>
    </citation>
    <scope>NUCLEOTIDE SEQUENCE</scope>
    <source>
        <strain evidence="3">JCM 18487</strain>
    </source>
</reference>
<gene>
    <name evidence="3" type="ORF">GCM10010885_10800</name>
</gene>
<comment type="caution">
    <text evidence="3">The sequence shown here is derived from an EMBL/GenBank/DDBJ whole genome shotgun (WGS) entry which is preliminary data.</text>
</comment>
<organism evidence="3 4">
    <name type="scientific">Alicyclobacillus cellulosilyticus</name>
    <dbReference type="NCBI Taxonomy" id="1003997"/>
    <lineage>
        <taxon>Bacteria</taxon>
        <taxon>Bacillati</taxon>
        <taxon>Bacillota</taxon>
        <taxon>Bacilli</taxon>
        <taxon>Bacillales</taxon>
        <taxon>Alicyclobacillaceae</taxon>
        <taxon>Alicyclobacillus</taxon>
    </lineage>
</organism>
<feature type="transmembrane region" description="Helical" evidence="2">
    <location>
        <begin position="225"/>
        <end position="245"/>
    </location>
</feature>
<dbReference type="Proteomes" id="UP000637695">
    <property type="component" value="Unassembled WGS sequence"/>
</dbReference>
<dbReference type="RefSeq" id="WP_188881616.1">
    <property type="nucleotide sequence ID" value="NZ_BMOY01000012.1"/>
</dbReference>
<feature type="transmembrane region" description="Helical" evidence="2">
    <location>
        <begin position="187"/>
        <end position="205"/>
    </location>
</feature>
<keyword evidence="2" id="KW-1133">Transmembrane helix</keyword>
<feature type="region of interest" description="Disordered" evidence="1">
    <location>
        <begin position="262"/>
        <end position="285"/>
    </location>
</feature>
<sequence length="565" mass="62404">MNRSAAPPRTGAFGTLLALELSRSIFRRRPQSGKRRPRTLGWLYALLMMLLAVNWLAHSVGSAEMLVRGAWEVWYVGLVVTGTSIGPGIVHRGSVDHWLALPFPRWQLMLAKWVAIVWSGLKWLLGVTALAAVVWAWDLHLHPGLGLDGRETAAWFLRGFALAVVVLPAASSFTLLSLAFHSGWGRWFWWVAPFLQWGVLGWLVFDELGATTGGRAPWIWPHDWILLVTLWVLALASLLVVWVRLPSLAGWDGEHSGADGLFRRGRPRGQDAAEKMSPDDVPGTLSRTPGDLPRGLRWTERVTGRPVPAWLSLVLLLFQRDRWFGGTARPWTSAAVVLLPVAVAVAVCFLPSRQVVNDSATAIVLGSVLWTWGFLGHTLRVLREHAGWLLSLPFRRETVLWMFALADAMRVVCWWLLLELGLLAGLAVHAVVHELPGWVFRWSMLASLRSGLLVILAVPLLWLVPLGTAFALRGSWRLILLLEYAGILLLFPAGTWVLRAAVLPDVDTGLWPSGFGWVLLALVVVGVPLAVWSVRAGAKQLHSVFVEGSPWAAEISNTGSSRNRG</sequence>
<accession>A0A917K994</accession>
<keyword evidence="2" id="KW-0472">Membrane</keyword>
<feature type="transmembrane region" description="Helical" evidence="2">
    <location>
        <begin position="362"/>
        <end position="379"/>
    </location>
</feature>
<evidence type="ECO:0000256" key="2">
    <source>
        <dbReference type="SAM" id="Phobius"/>
    </source>
</evidence>
<evidence type="ECO:0000313" key="4">
    <source>
        <dbReference type="Proteomes" id="UP000637695"/>
    </source>
</evidence>
<feature type="transmembrane region" description="Helical" evidence="2">
    <location>
        <begin position="155"/>
        <end position="180"/>
    </location>
</feature>
<reference evidence="3" key="2">
    <citation type="submission" date="2020-09" db="EMBL/GenBank/DDBJ databases">
        <authorList>
            <person name="Sun Q."/>
            <person name="Ohkuma M."/>
        </authorList>
    </citation>
    <scope>NUCLEOTIDE SEQUENCE</scope>
    <source>
        <strain evidence="3">JCM 18487</strain>
    </source>
</reference>
<feature type="transmembrane region" description="Helical" evidence="2">
    <location>
        <begin position="514"/>
        <end position="534"/>
    </location>
</feature>
<dbReference type="EMBL" id="BMOY01000012">
    <property type="protein sequence ID" value="GGJ03370.1"/>
    <property type="molecule type" value="Genomic_DNA"/>
</dbReference>